<evidence type="ECO:0000259" key="1">
    <source>
        <dbReference type="SMART" id="SM00382"/>
    </source>
</evidence>
<dbReference type="Proteomes" id="UP000600600">
    <property type="component" value="Unassembled WGS sequence"/>
</dbReference>
<comment type="caution">
    <text evidence="2">The sequence shown here is derived from an EMBL/GenBank/DDBJ whole genome shotgun (WGS) entry which is preliminary data.</text>
</comment>
<reference evidence="2 3" key="1">
    <citation type="submission" date="2020-08" db="EMBL/GenBank/DDBJ databases">
        <title>Genome public.</title>
        <authorList>
            <person name="Liu C."/>
            <person name="Sun Q."/>
        </authorList>
    </citation>
    <scope>NUCLEOTIDE SEQUENCE [LARGE SCALE GENOMIC DNA]</scope>
    <source>
        <strain evidence="2 3">M27</strain>
    </source>
</reference>
<keyword evidence="3" id="KW-1185">Reference proteome</keyword>
<dbReference type="SMART" id="SM00382">
    <property type="entry name" value="AAA"/>
    <property type="match status" value="1"/>
</dbReference>
<evidence type="ECO:0000313" key="3">
    <source>
        <dbReference type="Proteomes" id="UP000600600"/>
    </source>
</evidence>
<name>A0ABR7C6K3_9BACE</name>
<organism evidence="2 3">
    <name type="scientific">Bacteroides difficilis</name>
    <dbReference type="NCBI Taxonomy" id="2763021"/>
    <lineage>
        <taxon>Bacteria</taxon>
        <taxon>Pseudomonadati</taxon>
        <taxon>Bacteroidota</taxon>
        <taxon>Bacteroidia</taxon>
        <taxon>Bacteroidales</taxon>
        <taxon>Bacteroidaceae</taxon>
        <taxon>Bacteroides</taxon>
    </lineage>
</organism>
<keyword evidence="2" id="KW-0547">Nucleotide-binding</keyword>
<keyword evidence="2" id="KW-0067">ATP-binding</keyword>
<dbReference type="PANTHER" id="PTHR42990:SF1">
    <property type="entry name" value="AAA+ ATPASE DOMAIN-CONTAINING PROTEIN"/>
    <property type="match status" value="1"/>
</dbReference>
<dbReference type="EMBL" id="JACOOE010000001">
    <property type="protein sequence ID" value="MBC5603446.1"/>
    <property type="molecule type" value="Genomic_DNA"/>
</dbReference>
<dbReference type="PANTHER" id="PTHR42990">
    <property type="entry name" value="ATPASE"/>
    <property type="match status" value="1"/>
</dbReference>
<dbReference type="Gene3D" id="3.40.50.300">
    <property type="entry name" value="P-loop containing nucleotide triphosphate hydrolases"/>
    <property type="match status" value="1"/>
</dbReference>
<dbReference type="RefSeq" id="WP_186966235.1">
    <property type="nucleotide sequence ID" value="NZ_JACOOE010000001.1"/>
</dbReference>
<evidence type="ECO:0000313" key="2">
    <source>
        <dbReference type="EMBL" id="MBC5603446.1"/>
    </source>
</evidence>
<dbReference type="Pfam" id="PF13173">
    <property type="entry name" value="AAA_14"/>
    <property type="match status" value="1"/>
</dbReference>
<proteinExistence type="predicted"/>
<feature type="domain" description="AAA+ ATPase" evidence="1">
    <location>
        <begin position="30"/>
        <end position="152"/>
    </location>
</feature>
<dbReference type="SUPFAM" id="SSF52540">
    <property type="entry name" value="P-loop containing nucleoside triphosphate hydrolases"/>
    <property type="match status" value="1"/>
</dbReference>
<dbReference type="GO" id="GO:0005524">
    <property type="term" value="F:ATP binding"/>
    <property type="evidence" value="ECO:0007669"/>
    <property type="project" value="UniProtKB-KW"/>
</dbReference>
<accession>A0ABR7C6K3</accession>
<gene>
    <name evidence="2" type="ORF">H8S67_01985</name>
</gene>
<sequence>MKQLFATFYQLRERVSLDFVRYLYHEIRWNNRLIAITGARGTGKTTLMLQYIKEHYPGYDNDTLYVSLDNIWFTTHSLFELADEFQKMGGKALFLDEVHKYPSWSREIKNIYDSFPDIKIVFTGSSLLEIHKGEADLSRRAVTYHLHGLSFREFLQFEYGYKMEALPLSDILAKHIELAMNVSKQLKPLVAFNEYLTYGYFPFYKEDKILYHERLLATLNTILDVDLPSTEKIDYYSIGKIKKLFSILAGLVPYIPNISMLSKEIEVSRISLLNYLSYLQKAQALLLLDKEASGIKQLAKPEKIYLGNTNYAYALGGEKTDIGNVRETFFFNQTAVKHKVTYSSQIDFTLNETYNFEIGGKNKTQKQLAGVENGYLALDNIEIGFNNEIPLWLFGLMY</sequence>
<protein>
    <submittedName>
        <fullName evidence="2">ATP-binding protein</fullName>
    </submittedName>
</protein>
<dbReference type="InterPro" id="IPR027417">
    <property type="entry name" value="P-loop_NTPase"/>
</dbReference>
<dbReference type="InterPro" id="IPR041682">
    <property type="entry name" value="AAA_14"/>
</dbReference>
<dbReference type="InterPro" id="IPR003593">
    <property type="entry name" value="AAA+_ATPase"/>
</dbReference>